<dbReference type="SUPFAM" id="SSF56112">
    <property type="entry name" value="Protein kinase-like (PK-like)"/>
    <property type="match status" value="1"/>
</dbReference>
<dbReference type="InterPro" id="IPR000719">
    <property type="entry name" value="Prot_kinase_dom"/>
</dbReference>
<dbReference type="GO" id="GO:0035556">
    <property type="term" value="P:intracellular signal transduction"/>
    <property type="evidence" value="ECO:0007669"/>
    <property type="project" value="TreeGrafter"/>
</dbReference>
<evidence type="ECO:0000256" key="6">
    <source>
        <dbReference type="ARBA" id="ARBA00022840"/>
    </source>
</evidence>
<organism evidence="8 9">
    <name type="scientific">Trichuris trichiura</name>
    <name type="common">Whipworm</name>
    <name type="synonym">Trichocephalus trichiurus</name>
    <dbReference type="NCBI Taxonomy" id="36087"/>
    <lineage>
        <taxon>Eukaryota</taxon>
        <taxon>Metazoa</taxon>
        <taxon>Ecdysozoa</taxon>
        <taxon>Nematoda</taxon>
        <taxon>Enoplea</taxon>
        <taxon>Dorylaimia</taxon>
        <taxon>Trichinellida</taxon>
        <taxon>Trichuridae</taxon>
        <taxon>Trichuris</taxon>
    </lineage>
</organism>
<keyword evidence="3" id="KW-0808">Transferase</keyword>
<evidence type="ECO:0000256" key="2">
    <source>
        <dbReference type="ARBA" id="ARBA00022527"/>
    </source>
</evidence>
<dbReference type="Gene3D" id="1.10.510.10">
    <property type="entry name" value="Transferase(Phosphotransferase) domain 1"/>
    <property type="match status" value="1"/>
</dbReference>
<dbReference type="PANTHER" id="PTHR24342">
    <property type="entry name" value="SERINE/THREONINE-PROTEIN KINASE 17"/>
    <property type="match status" value="1"/>
</dbReference>
<gene>
    <name evidence="8" type="ORF">TTRE_0000403601</name>
</gene>
<keyword evidence="4" id="KW-0547">Nucleotide-binding</keyword>
<evidence type="ECO:0000256" key="4">
    <source>
        <dbReference type="ARBA" id="ARBA00022741"/>
    </source>
</evidence>
<evidence type="ECO:0000313" key="8">
    <source>
        <dbReference type="EMBL" id="CDW55763.1"/>
    </source>
</evidence>
<dbReference type="STRING" id="36087.A0A077Z823"/>
<dbReference type="Gene3D" id="3.30.200.20">
    <property type="entry name" value="Phosphorylase Kinase, domain 1"/>
    <property type="match status" value="1"/>
</dbReference>
<keyword evidence="2" id="KW-0723">Serine/threonine-protein kinase</keyword>
<dbReference type="PROSITE" id="PS50011">
    <property type="entry name" value="PROTEIN_KINASE_DOM"/>
    <property type="match status" value="1"/>
</dbReference>
<accession>A0A077Z823</accession>
<feature type="domain" description="Protein kinase" evidence="7">
    <location>
        <begin position="1"/>
        <end position="238"/>
    </location>
</feature>
<dbReference type="Proteomes" id="UP000030665">
    <property type="component" value="Unassembled WGS sequence"/>
</dbReference>
<keyword evidence="9" id="KW-1185">Reference proteome</keyword>
<comment type="cofactor">
    <cofactor evidence="1">
        <name>Mg(2+)</name>
        <dbReference type="ChEBI" id="CHEBI:18420"/>
    </cofactor>
</comment>
<evidence type="ECO:0000259" key="7">
    <source>
        <dbReference type="PROSITE" id="PS50011"/>
    </source>
</evidence>
<dbReference type="InterPro" id="IPR008271">
    <property type="entry name" value="Ser/Thr_kinase_AS"/>
</dbReference>
<keyword evidence="5 8" id="KW-0418">Kinase</keyword>
<evidence type="ECO:0000256" key="1">
    <source>
        <dbReference type="ARBA" id="ARBA00001946"/>
    </source>
</evidence>
<protein>
    <submittedName>
        <fullName evidence="8">Pkinase domain containing protein</fullName>
    </submittedName>
</protein>
<sequence length="238" mass="27046">MKFCQGNFEDHYIVHEDLGSGQFAVVRSGSQRGARRSDIEREIEVLREVGGHANIISLYEMYESKREVVLVLELVSGGELFHYLCSRESLCEEEASSFIRQILYGLRHMHSKLFAHLDLKPENIMLQKSNSTSIKLIDFGLSRKIPPNSSVKDLMGTEEFVAPETINYDGMTLATDMWALGVLTFVLLSGSSPFLGETRQETFCNITSVRYDFDSEYFASTSALAKDFIRHLLIRDPR</sequence>
<evidence type="ECO:0000256" key="3">
    <source>
        <dbReference type="ARBA" id="ARBA00022679"/>
    </source>
</evidence>
<proteinExistence type="predicted"/>
<dbReference type="GO" id="GO:0043065">
    <property type="term" value="P:positive regulation of apoptotic process"/>
    <property type="evidence" value="ECO:0007669"/>
    <property type="project" value="TreeGrafter"/>
</dbReference>
<dbReference type="EMBL" id="HG805978">
    <property type="protein sequence ID" value="CDW55763.1"/>
    <property type="molecule type" value="Genomic_DNA"/>
</dbReference>
<reference evidence="8" key="1">
    <citation type="submission" date="2014-01" db="EMBL/GenBank/DDBJ databases">
        <authorList>
            <person name="Aslett M."/>
        </authorList>
    </citation>
    <scope>NUCLEOTIDE SEQUENCE</scope>
</reference>
<evidence type="ECO:0000313" key="9">
    <source>
        <dbReference type="Proteomes" id="UP000030665"/>
    </source>
</evidence>
<dbReference type="SMART" id="SM00220">
    <property type="entry name" value="S_TKc"/>
    <property type="match status" value="1"/>
</dbReference>
<dbReference type="PANTHER" id="PTHR24342:SF14">
    <property type="entry name" value="DEATH-ASSOCIATED PROTEIN KINASE DAPK-1"/>
    <property type="match status" value="1"/>
</dbReference>
<reference evidence="8" key="2">
    <citation type="submission" date="2014-03" db="EMBL/GenBank/DDBJ databases">
        <title>The whipworm genome and dual-species transcriptomics of an intimate host-pathogen interaction.</title>
        <authorList>
            <person name="Foth B.J."/>
            <person name="Tsai I.J."/>
            <person name="Reid A.J."/>
            <person name="Bancroft A.J."/>
            <person name="Nichol S."/>
            <person name="Tracey A."/>
            <person name="Holroyd N."/>
            <person name="Cotton J.A."/>
            <person name="Stanley E.J."/>
            <person name="Zarowiecki M."/>
            <person name="Liu J.Z."/>
            <person name="Huckvale T."/>
            <person name="Cooper P.J."/>
            <person name="Grencis R.K."/>
            <person name="Berriman M."/>
        </authorList>
    </citation>
    <scope>NUCLEOTIDE SEQUENCE [LARGE SCALE GENOMIC DNA]</scope>
</reference>
<dbReference type="AlphaFoldDB" id="A0A077Z823"/>
<dbReference type="Pfam" id="PF00069">
    <property type="entry name" value="Pkinase"/>
    <property type="match status" value="1"/>
</dbReference>
<name>A0A077Z823_TRITR</name>
<dbReference type="FunFam" id="1.10.510.10:FF:000571">
    <property type="entry name" value="Maternal embryonic leucine zipper kinase"/>
    <property type="match status" value="1"/>
</dbReference>
<dbReference type="PROSITE" id="PS00108">
    <property type="entry name" value="PROTEIN_KINASE_ST"/>
    <property type="match status" value="1"/>
</dbReference>
<dbReference type="GO" id="GO:0005634">
    <property type="term" value="C:nucleus"/>
    <property type="evidence" value="ECO:0007669"/>
    <property type="project" value="TreeGrafter"/>
</dbReference>
<dbReference type="GO" id="GO:0005524">
    <property type="term" value="F:ATP binding"/>
    <property type="evidence" value="ECO:0007669"/>
    <property type="project" value="UniProtKB-KW"/>
</dbReference>
<evidence type="ECO:0000256" key="5">
    <source>
        <dbReference type="ARBA" id="ARBA00022777"/>
    </source>
</evidence>
<keyword evidence="6" id="KW-0067">ATP-binding</keyword>
<dbReference type="OrthoDB" id="504170at2759"/>
<dbReference type="InterPro" id="IPR011009">
    <property type="entry name" value="Kinase-like_dom_sf"/>
</dbReference>
<dbReference type="GO" id="GO:0004674">
    <property type="term" value="F:protein serine/threonine kinase activity"/>
    <property type="evidence" value="ECO:0007669"/>
    <property type="project" value="UniProtKB-KW"/>
</dbReference>